<dbReference type="Proteomes" id="UP001159427">
    <property type="component" value="Unassembled WGS sequence"/>
</dbReference>
<dbReference type="PANTHER" id="PTHR46880">
    <property type="entry name" value="RAS-ASSOCIATING DOMAIN-CONTAINING PROTEIN"/>
    <property type="match status" value="1"/>
</dbReference>
<comment type="caution">
    <text evidence="1">The sequence shown here is derived from an EMBL/GenBank/DDBJ whole genome shotgun (WGS) entry which is preliminary data.</text>
</comment>
<gene>
    <name evidence="1" type="ORF">PEVE_00012732</name>
</gene>
<reference evidence="1 2" key="1">
    <citation type="submission" date="2022-05" db="EMBL/GenBank/DDBJ databases">
        <authorList>
            <consortium name="Genoscope - CEA"/>
            <person name="William W."/>
        </authorList>
    </citation>
    <scope>NUCLEOTIDE SEQUENCE [LARGE SCALE GENOMIC DNA]</scope>
</reference>
<dbReference type="EMBL" id="CALNXI010001940">
    <property type="protein sequence ID" value="CAH3180072.1"/>
    <property type="molecule type" value="Genomic_DNA"/>
</dbReference>
<evidence type="ECO:0000313" key="2">
    <source>
        <dbReference type="Proteomes" id="UP001159427"/>
    </source>
</evidence>
<evidence type="ECO:0000313" key="1">
    <source>
        <dbReference type="EMBL" id="CAH3180072.1"/>
    </source>
</evidence>
<keyword evidence="2" id="KW-1185">Reference proteome</keyword>
<proteinExistence type="predicted"/>
<name>A0ABN8RM45_9CNID</name>
<organism evidence="1 2">
    <name type="scientific">Porites evermanni</name>
    <dbReference type="NCBI Taxonomy" id="104178"/>
    <lineage>
        <taxon>Eukaryota</taxon>
        <taxon>Metazoa</taxon>
        <taxon>Cnidaria</taxon>
        <taxon>Anthozoa</taxon>
        <taxon>Hexacorallia</taxon>
        <taxon>Scleractinia</taxon>
        <taxon>Fungiina</taxon>
        <taxon>Poritidae</taxon>
        <taxon>Porites</taxon>
    </lineage>
</organism>
<dbReference type="PANTHER" id="PTHR46880:SF5">
    <property type="entry name" value="DUF4371 DOMAIN-CONTAINING PROTEIN"/>
    <property type="match status" value="1"/>
</dbReference>
<sequence>MNCHSSCHPLLIPYSGIGIFCPEWVSFEWSCSCILLIDLRGSLREIFLTIGNTVQAQICEKLQEQTVYGLLVDNVADISNEEQMLPLVQYFDMELGRLECKFLFTANVLEKASSTEAATLHGIITDHLNILKIPLKNLRALATDGASVITGKTRSLAAQLKKDVKSLVAVPHTDVDLQVIKNIQTEVTQLWKIFENSPKNLATYLKVQEEMKEVTLVPRQDKLLALGTKKVPIKRLQSDLAEGGSLAFTDIKKNVDASIKKISKRLRDAAQVLTAMQVFDKTATPPKENGSDFTEYG</sequence>
<accession>A0ABN8RM45</accession>
<protein>
    <submittedName>
        <fullName evidence="1">Uncharacterized protein</fullName>
    </submittedName>
</protein>